<dbReference type="InterPro" id="IPR018501">
    <property type="entry name" value="DDT_dom"/>
</dbReference>
<feature type="domain" description="WAC" evidence="6">
    <location>
        <begin position="22"/>
        <end position="127"/>
    </location>
</feature>
<feature type="region of interest" description="Disordered" evidence="4">
    <location>
        <begin position="540"/>
        <end position="568"/>
    </location>
</feature>
<comment type="subcellular location">
    <subcellularLocation>
        <location evidence="1 3">Nucleus</location>
    </subcellularLocation>
</comment>
<dbReference type="EMBL" id="JAUJYO010000002">
    <property type="protein sequence ID" value="KAK1323089.1"/>
    <property type="molecule type" value="Genomic_DNA"/>
</dbReference>
<evidence type="ECO:0000313" key="7">
    <source>
        <dbReference type="EMBL" id="KAK1323089.1"/>
    </source>
</evidence>
<dbReference type="InterPro" id="IPR053271">
    <property type="entry name" value="DDT_domain"/>
</dbReference>
<dbReference type="GO" id="GO:0000785">
    <property type="term" value="C:chromatin"/>
    <property type="evidence" value="ECO:0007669"/>
    <property type="project" value="UniProtKB-ARBA"/>
</dbReference>
<evidence type="ECO:0000256" key="4">
    <source>
        <dbReference type="SAM" id="MobiDB-lite"/>
    </source>
</evidence>
<dbReference type="PANTHER" id="PTHR15546">
    <property type="entry name" value="BROMODOMAIN ADJACENT TO ZINC FINGER DOMAIN, 2A"/>
    <property type="match status" value="1"/>
</dbReference>
<dbReference type="AlphaFoldDB" id="A0AAV9FBU7"/>
<comment type="caution">
    <text evidence="7">The sequence shown here is derived from an EMBL/GenBank/DDBJ whole genome shotgun (WGS) entry which is preliminary data.</text>
</comment>
<gene>
    <name evidence="7" type="ORF">QJS10_CPA02g00744</name>
</gene>
<dbReference type="Pfam" id="PF10537">
    <property type="entry name" value="WAC_Acf1_DNA_bd"/>
    <property type="match status" value="1"/>
</dbReference>
<dbReference type="PROSITE" id="PS50827">
    <property type="entry name" value="DDT"/>
    <property type="match status" value="1"/>
</dbReference>
<dbReference type="SMART" id="SM00571">
    <property type="entry name" value="DDT"/>
    <property type="match status" value="1"/>
</dbReference>
<evidence type="ECO:0008006" key="9">
    <source>
        <dbReference type="Google" id="ProtNLM"/>
    </source>
</evidence>
<dbReference type="Pfam" id="PF02791">
    <property type="entry name" value="DDT"/>
    <property type="match status" value="1"/>
</dbReference>
<sequence length="710" mass="82563">MPLFKRKPFSLADLPENLDPDEQVFQVRFTKEIFIDYQEYLNRLNIYRQRVWTCKVTGKTNLTYEEALVSEQRAIEKVQEFPQKLMVPVLQMIQFSTLNLNDLVNTIYKKLQEYFLEGAELYGRKDESVCACKILKVIEEEGSNVRYEVGWFNTNKTITGTSILGADDLIRKKPPFSRSVIKSFLRESTSQSAPWVVHEKLARKHGISTEPGEEVKHKLTILNGCVHTKKENITCNGKTKALDVDKGKNRKKRQKVENENFDLLESTKKKSKKDEEKPKVEPIKYPIDDLLVQPGKDDPVFSDRPSPSTDFSVPLECVGDLLMVWDFCFSFGRLLNLWPFSLENFEKALCHENSNCSLIVEVHSAILGLLIRDEGSYFEIMQKKNRKPKITLIKWTEYLCDFLELESTIDLSRHSPTIKRGYYGHLDAQIKLSILCLLVEEAINTNAIRRQLYEYVEQRQALASMKRGESRKKKELKISEGEDAREVNGHDLENGDAKFHAVEGQVNGSINSSERNHISINRKHKVSILKVEKNPKMDAKFSAENTSNSDEIDEQKKGGGRRKGKITEIQEKSNEKREEYLEREIEKRFLRTNPLGKDKLHNRYWFFRRDGRIFVESSDSTRWGYYTTKEELNLMMGSLNPKGVRERNLKRQLEKHYQTISLALQKRSKDMAQKVMLESAVLRRSTRVRAHPKENPATAFLKYVNKWKEN</sequence>
<proteinExistence type="predicted"/>
<evidence type="ECO:0000259" key="6">
    <source>
        <dbReference type="PROSITE" id="PS51136"/>
    </source>
</evidence>
<keyword evidence="2 3" id="KW-0539">Nucleus</keyword>
<dbReference type="PROSITE" id="PS51136">
    <property type="entry name" value="WAC"/>
    <property type="match status" value="1"/>
</dbReference>
<dbReference type="Proteomes" id="UP001180020">
    <property type="component" value="Unassembled WGS sequence"/>
</dbReference>
<keyword evidence="8" id="KW-1185">Reference proteome</keyword>
<dbReference type="GO" id="GO:0005634">
    <property type="term" value="C:nucleus"/>
    <property type="evidence" value="ECO:0007669"/>
    <property type="project" value="UniProtKB-SubCell"/>
</dbReference>
<dbReference type="PANTHER" id="PTHR15546:SF2">
    <property type="entry name" value="DDT DOMAIN-CONTAINING PROTEIN DDB_G0282237"/>
    <property type="match status" value="1"/>
</dbReference>
<dbReference type="Pfam" id="PF15613">
    <property type="entry name" value="WSD"/>
    <property type="match status" value="1"/>
</dbReference>
<name>A0AAV9FBU7_ACOCL</name>
<evidence type="ECO:0000256" key="3">
    <source>
        <dbReference type="PROSITE-ProRule" id="PRU00475"/>
    </source>
</evidence>
<evidence type="ECO:0000256" key="2">
    <source>
        <dbReference type="ARBA" id="ARBA00023242"/>
    </source>
</evidence>
<reference evidence="7" key="2">
    <citation type="submission" date="2023-06" db="EMBL/GenBank/DDBJ databases">
        <authorList>
            <person name="Ma L."/>
            <person name="Liu K.-W."/>
            <person name="Li Z."/>
            <person name="Hsiao Y.-Y."/>
            <person name="Qi Y."/>
            <person name="Fu T."/>
            <person name="Tang G."/>
            <person name="Zhang D."/>
            <person name="Sun W.-H."/>
            <person name="Liu D.-K."/>
            <person name="Li Y."/>
            <person name="Chen G.-Z."/>
            <person name="Liu X.-D."/>
            <person name="Liao X.-Y."/>
            <person name="Jiang Y.-T."/>
            <person name="Yu X."/>
            <person name="Hao Y."/>
            <person name="Huang J."/>
            <person name="Zhao X.-W."/>
            <person name="Ke S."/>
            <person name="Chen Y.-Y."/>
            <person name="Wu W.-L."/>
            <person name="Hsu J.-L."/>
            <person name="Lin Y.-F."/>
            <person name="Huang M.-D."/>
            <person name="Li C.-Y."/>
            <person name="Huang L."/>
            <person name="Wang Z.-W."/>
            <person name="Zhao X."/>
            <person name="Zhong W.-Y."/>
            <person name="Peng D.-H."/>
            <person name="Ahmad S."/>
            <person name="Lan S."/>
            <person name="Zhang J.-S."/>
            <person name="Tsai W.-C."/>
            <person name="Van De Peer Y."/>
            <person name="Liu Z.-J."/>
        </authorList>
    </citation>
    <scope>NUCLEOTIDE SEQUENCE</scope>
    <source>
        <strain evidence="7">CP</strain>
        <tissue evidence="7">Leaves</tissue>
    </source>
</reference>
<feature type="domain" description="DDT" evidence="5">
    <location>
        <begin position="315"/>
        <end position="376"/>
    </location>
</feature>
<protein>
    <recommendedName>
        <fullName evidence="9">DDT domain-containing protein</fullName>
    </recommendedName>
</protein>
<dbReference type="InterPro" id="IPR028941">
    <property type="entry name" value="WHIM2_dom"/>
</dbReference>
<dbReference type="InterPro" id="IPR013136">
    <property type="entry name" value="WSTF_Acf1_Cbp146"/>
</dbReference>
<evidence type="ECO:0000259" key="5">
    <source>
        <dbReference type="PROSITE" id="PS50827"/>
    </source>
</evidence>
<reference evidence="7" key="1">
    <citation type="journal article" date="2023" name="Nat. Commun.">
        <title>Diploid and tetraploid genomes of Acorus and the evolution of monocots.</title>
        <authorList>
            <person name="Ma L."/>
            <person name="Liu K.W."/>
            <person name="Li Z."/>
            <person name="Hsiao Y.Y."/>
            <person name="Qi Y."/>
            <person name="Fu T."/>
            <person name="Tang G.D."/>
            <person name="Zhang D."/>
            <person name="Sun W.H."/>
            <person name="Liu D.K."/>
            <person name="Li Y."/>
            <person name="Chen G.Z."/>
            <person name="Liu X.D."/>
            <person name="Liao X.Y."/>
            <person name="Jiang Y.T."/>
            <person name="Yu X."/>
            <person name="Hao Y."/>
            <person name="Huang J."/>
            <person name="Zhao X.W."/>
            <person name="Ke S."/>
            <person name="Chen Y.Y."/>
            <person name="Wu W.L."/>
            <person name="Hsu J.L."/>
            <person name="Lin Y.F."/>
            <person name="Huang M.D."/>
            <person name="Li C.Y."/>
            <person name="Huang L."/>
            <person name="Wang Z.W."/>
            <person name="Zhao X."/>
            <person name="Zhong W.Y."/>
            <person name="Peng D.H."/>
            <person name="Ahmad S."/>
            <person name="Lan S."/>
            <person name="Zhang J.S."/>
            <person name="Tsai W.C."/>
            <person name="Van de Peer Y."/>
            <person name="Liu Z.J."/>
        </authorList>
    </citation>
    <scope>NUCLEOTIDE SEQUENCE</scope>
    <source>
        <strain evidence="7">CP</strain>
    </source>
</reference>
<accession>A0AAV9FBU7</accession>
<organism evidence="7 8">
    <name type="scientific">Acorus calamus</name>
    <name type="common">Sweet flag</name>
    <dbReference type="NCBI Taxonomy" id="4465"/>
    <lineage>
        <taxon>Eukaryota</taxon>
        <taxon>Viridiplantae</taxon>
        <taxon>Streptophyta</taxon>
        <taxon>Embryophyta</taxon>
        <taxon>Tracheophyta</taxon>
        <taxon>Spermatophyta</taxon>
        <taxon>Magnoliopsida</taxon>
        <taxon>Liliopsida</taxon>
        <taxon>Acoraceae</taxon>
        <taxon>Acorus</taxon>
    </lineage>
</organism>
<evidence type="ECO:0000313" key="8">
    <source>
        <dbReference type="Proteomes" id="UP001180020"/>
    </source>
</evidence>
<evidence type="ECO:0000256" key="1">
    <source>
        <dbReference type="ARBA" id="ARBA00004123"/>
    </source>
</evidence>